<organism evidence="1 2">
    <name type="scientific">Agrobacterium rubi TR3 = NBRC 13261</name>
    <dbReference type="NCBI Taxonomy" id="1368415"/>
    <lineage>
        <taxon>Bacteria</taxon>
        <taxon>Pseudomonadati</taxon>
        <taxon>Pseudomonadota</taxon>
        <taxon>Alphaproteobacteria</taxon>
        <taxon>Hyphomicrobiales</taxon>
        <taxon>Rhizobiaceae</taxon>
        <taxon>Rhizobium/Agrobacterium group</taxon>
        <taxon>Agrobacterium</taxon>
    </lineage>
</organism>
<accession>A0A081CRM1</accession>
<proteinExistence type="predicted"/>
<dbReference type="Proteomes" id="UP000028701">
    <property type="component" value="Unassembled WGS sequence"/>
</dbReference>
<gene>
    <name evidence="1" type="ORF">RRU01S_04_01390</name>
</gene>
<reference evidence="1 2" key="1">
    <citation type="submission" date="2014-08" db="EMBL/GenBank/DDBJ databases">
        <title>Whole genome shotgun sequence of Rhizobium rubi NBRC 13261.</title>
        <authorList>
            <person name="Katano-Makiyama Y."/>
            <person name="Hosoyama A."/>
            <person name="Hashimoto M."/>
            <person name="Hosoyama Y."/>
            <person name="Noguchi M."/>
            <person name="Tsuchikane K."/>
            <person name="Uohara A."/>
            <person name="Ohji S."/>
            <person name="Ichikawa N."/>
            <person name="Kimura A."/>
            <person name="Yamazoe A."/>
            <person name="Fujita N."/>
        </authorList>
    </citation>
    <scope>NUCLEOTIDE SEQUENCE [LARGE SCALE GENOMIC DNA]</scope>
    <source>
        <strain evidence="1 2">NBRC 13261</strain>
    </source>
</reference>
<protein>
    <submittedName>
        <fullName evidence="1">Uncharacterized protein</fullName>
    </submittedName>
</protein>
<sequence length="73" mass="8132">MIRFYLDGGVSAANVDFYLLPSGMLLPNLDTQNITFCTNIVLVVDEVGVTPEQMDILRNFAKTQEVVIPFLPN</sequence>
<comment type="caution">
    <text evidence="1">The sequence shown here is derived from an EMBL/GenBank/DDBJ whole genome shotgun (WGS) entry which is preliminary data.</text>
</comment>
<dbReference type="EMBL" id="BBJU01000004">
    <property type="protein sequence ID" value="GAK69317.1"/>
    <property type="molecule type" value="Genomic_DNA"/>
</dbReference>
<dbReference type="RefSeq" id="WP_045228910.1">
    <property type="nucleotide sequence ID" value="NZ_BBJU01000004.1"/>
</dbReference>
<evidence type="ECO:0000313" key="2">
    <source>
        <dbReference type="Proteomes" id="UP000028701"/>
    </source>
</evidence>
<evidence type="ECO:0000313" key="1">
    <source>
        <dbReference type="EMBL" id="GAK69317.1"/>
    </source>
</evidence>
<dbReference type="AlphaFoldDB" id="A0A081CRM1"/>
<name>A0A081CRM1_9HYPH</name>